<name>A0A178A2V2_9BACI</name>
<dbReference type="InterPro" id="IPR053790">
    <property type="entry name" value="P5CR-like_CS"/>
</dbReference>
<evidence type="ECO:0000259" key="4">
    <source>
        <dbReference type="Pfam" id="PF14748"/>
    </source>
</evidence>
<dbReference type="InterPro" id="IPR028939">
    <property type="entry name" value="P5C_Rdtase_cat_N"/>
</dbReference>
<gene>
    <name evidence="5" type="ORF">ABB05_04265</name>
</gene>
<dbReference type="NCBIfam" id="NF005814">
    <property type="entry name" value="PRK07680.1"/>
    <property type="match status" value="1"/>
</dbReference>
<dbReference type="PANTHER" id="PTHR11645">
    <property type="entry name" value="PYRROLINE-5-CARBOXYLATE REDUCTASE"/>
    <property type="match status" value="1"/>
</dbReference>
<dbReference type="SUPFAM" id="SSF48179">
    <property type="entry name" value="6-phosphogluconate dehydrogenase C-terminal domain-like"/>
    <property type="match status" value="1"/>
</dbReference>
<dbReference type="InterPro" id="IPR029036">
    <property type="entry name" value="P5CR_dimer"/>
</dbReference>
<evidence type="ECO:0000313" key="5">
    <source>
        <dbReference type="EMBL" id="OAK74424.1"/>
    </source>
</evidence>
<dbReference type="InterPro" id="IPR036291">
    <property type="entry name" value="NAD(P)-bd_dom_sf"/>
</dbReference>
<dbReference type="PATRIC" id="fig|217031.6.peg.926"/>
<evidence type="ECO:0000256" key="2">
    <source>
        <dbReference type="PIRSR" id="PIRSR000193-1"/>
    </source>
</evidence>
<dbReference type="PANTHER" id="PTHR11645:SF51">
    <property type="entry name" value="COME OPERON PROTEIN 4"/>
    <property type="match status" value="1"/>
</dbReference>
<evidence type="ECO:0000313" key="6">
    <source>
        <dbReference type="Proteomes" id="UP000077881"/>
    </source>
</evidence>
<dbReference type="Pfam" id="PF03807">
    <property type="entry name" value="F420_oxidored"/>
    <property type="match status" value="1"/>
</dbReference>
<dbReference type="PROSITE" id="PS00521">
    <property type="entry name" value="P5CR"/>
    <property type="match status" value="1"/>
</dbReference>
<dbReference type="Gene3D" id="3.40.50.720">
    <property type="entry name" value="NAD(P)-binding Rossmann-like Domain"/>
    <property type="match status" value="1"/>
</dbReference>
<protein>
    <submittedName>
        <fullName evidence="5">Competence protein</fullName>
    </submittedName>
</protein>
<dbReference type="RefSeq" id="WP_064467708.1">
    <property type="nucleotide sequence ID" value="NZ_JAGGKH010000006.1"/>
</dbReference>
<dbReference type="Gene3D" id="1.10.3730.10">
    <property type="entry name" value="ProC C-terminal domain-like"/>
    <property type="match status" value="1"/>
</dbReference>
<dbReference type="InterPro" id="IPR008927">
    <property type="entry name" value="6-PGluconate_DH-like_C_sf"/>
</dbReference>
<evidence type="ECO:0000259" key="3">
    <source>
        <dbReference type="Pfam" id="PF03807"/>
    </source>
</evidence>
<feature type="binding site" evidence="2">
    <location>
        <begin position="6"/>
        <end position="11"/>
    </location>
    <ligand>
        <name>NADP(+)</name>
        <dbReference type="ChEBI" id="CHEBI:58349"/>
    </ligand>
</feature>
<dbReference type="GO" id="GO:0004735">
    <property type="term" value="F:pyrroline-5-carboxylate reductase activity"/>
    <property type="evidence" value="ECO:0007669"/>
    <property type="project" value="InterPro"/>
</dbReference>
<organism evidence="5 6">
    <name type="scientific">Lederbergia galactosidilytica</name>
    <dbReference type="NCBI Taxonomy" id="217031"/>
    <lineage>
        <taxon>Bacteria</taxon>
        <taxon>Bacillati</taxon>
        <taxon>Bacillota</taxon>
        <taxon>Bacilli</taxon>
        <taxon>Bacillales</taxon>
        <taxon>Bacillaceae</taxon>
        <taxon>Lederbergia</taxon>
    </lineage>
</organism>
<dbReference type="AlphaFoldDB" id="A0A178A2V2"/>
<keyword evidence="6" id="KW-1185">Reference proteome</keyword>
<dbReference type="OrthoDB" id="9805754at2"/>
<dbReference type="InterPro" id="IPR000304">
    <property type="entry name" value="Pyrroline-COOH_reductase"/>
</dbReference>
<dbReference type="GO" id="GO:0055129">
    <property type="term" value="P:L-proline biosynthetic process"/>
    <property type="evidence" value="ECO:0007669"/>
    <property type="project" value="TreeGrafter"/>
</dbReference>
<accession>A0A178A2V2</accession>
<dbReference type="Proteomes" id="UP000077881">
    <property type="component" value="Unassembled WGS sequence"/>
</dbReference>
<keyword evidence="2" id="KW-0521">NADP</keyword>
<proteinExistence type="inferred from homology"/>
<dbReference type="Pfam" id="PF14748">
    <property type="entry name" value="P5CR_dimer"/>
    <property type="match status" value="1"/>
</dbReference>
<comment type="caution">
    <text evidence="5">The sequence shown here is derived from an EMBL/GenBank/DDBJ whole genome shotgun (WGS) entry which is preliminary data.</text>
</comment>
<feature type="domain" description="Pyrroline-5-carboxylate reductase dimerisation" evidence="4">
    <location>
        <begin position="160"/>
        <end position="261"/>
    </location>
</feature>
<dbReference type="EMBL" id="LDJR01000025">
    <property type="protein sequence ID" value="OAK74424.1"/>
    <property type="molecule type" value="Genomic_DNA"/>
</dbReference>
<feature type="domain" description="Pyrroline-5-carboxylate reductase catalytic N-terminal" evidence="3">
    <location>
        <begin position="2"/>
        <end position="97"/>
    </location>
</feature>
<evidence type="ECO:0000256" key="1">
    <source>
        <dbReference type="ARBA" id="ARBA00005525"/>
    </source>
</evidence>
<comment type="similarity">
    <text evidence="1">Belongs to the pyrroline-5-carboxylate reductase family.</text>
</comment>
<reference evidence="5" key="1">
    <citation type="submission" date="2015-05" db="EMBL/GenBank/DDBJ databases">
        <title>Comparison of genome.</title>
        <authorList>
            <person name="Zheng Z."/>
            <person name="Sun M."/>
        </authorList>
    </citation>
    <scope>NUCLEOTIDE SEQUENCE [LARGE SCALE GENOMIC DNA]</scope>
    <source>
        <strain evidence="5">G25-74</strain>
    </source>
</reference>
<dbReference type="PIRSF" id="PIRSF000193">
    <property type="entry name" value="Pyrrol-5-carb_rd"/>
    <property type="match status" value="1"/>
</dbReference>
<sequence>MKVGVIGIGNMGTILSESLLAGKAISPSNLMIFNRTKAKAERLRDKYKNITIADNAKVLIENSNLIFLCMKPKDFYNFLHLNRQSFRDDQCVVSITSPIQTAWLEKMISSSCVRAIPSITNRALSGVTLFTFGEHCTKKWKDELLETFSMISTPLIISEEVTRVSSDIVSCGPAFYSYITRRFIEAAVTETEIDEKTAEKLFEHMLIGLGDLLKKGYYSLAGLEEKVCVKGGITGEGIHVLENELGDTFEKVFQATHRKYAKEVQELEKDFID</sequence>
<dbReference type="STRING" id="217031.ABB05_04265"/>
<dbReference type="SUPFAM" id="SSF51735">
    <property type="entry name" value="NAD(P)-binding Rossmann-fold domains"/>
    <property type="match status" value="1"/>
</dbReference>